<dbReference type="GO" id="GO:0008977">
    <property type="term" value="F:prephenate dehydrogenase (NAD+) activity"/>
    <property type="evidence" value="ECO:0007669"/>
    <property type="project" value="UniProtKB-EC"/>
</dbReference>
<dbReference type="NCBIfam" id="NF006307">
    <property type="entry name" value="PRK08507.1"/>
    <property type="match status" value="1"/>
</dbReference>
<dbReference type="Pfam" id="PF02153">
    <property type="entry name" value="PDH_N"/>
    <property type="match status" value="1"/>
</dbReference>
<dbReference type="Pfam" id="PF20463">
    <property type="entry name" value="PDH_C"/>
    <property type="match status" value="1"/>
</dbReference>
<dbReference type="InterPro" id="IPR036291">
    <property type="entry name" value="NAD(P)-bd_dom_sf"/>
</dbReference>
<keyword evidence="4" id="KW-1185">Reference proteome</keyword>
<gene>
    <name evidence="3" type="primary">tyrA</name>
    <name evidence="3" type="ORF">HMPREF0766_11429</name>
</gene>
<dbReference type="Gene3D" id="1.10.3660.10">
    <property type="entry name" value="6-phosphogluconate dehydrogenase C-terminal like domain"/>
    <property type="match status" value="1"/>
</dbReference>
<dbReference type="GeneID" id="95429957"/>
<feature type="domain" description="Prephenate/arogenate dehydrogenase" evidence="2">
    <location>
        <begin position="1"/>
        <end position="279"/>
    </location>
</feature>
<dbReference type="Gene3D" id="3.40.50.720">
    <property type="entry name" value="NAD(P)-binding Rossmann-like Domain"/>
    <property type="match status" value="1"/>
</dbReference>
<comment type="caution">
    <text evidence="3">The sequence shown here is derived from an EMBL/GenBank/DDBJ whole genome shotgun (WGS) entry which is preliminary data.</text>
</comment>
<name>D7VKB0_SPHSI</name>
<evidence type="ECO:0000313" key="4">
    <source>
        <dbReference type="Proteomes" id="UP000006258"/>
    </source>
</evidence>
<dbReference type="InterPro" id="IPR008927">
    <property type="entry name" value="6-PGluconate_DH-like_C_sf"/>
</dbReference>
<dbReference type="GO" id="GO:0006571">
    <property type="term" value="P:tyrosine biosynthetic process"/>
    <property type="evidence" value="ECO:0007669"/>
    <property type="project" value="InterPro"/>
</dbReference>
<accession>D7VKB0</accession>
<dbReference type="EMBL" id="ACHA02000005">
    <property type="protein sequence ID" value="EFK58712.1"/>
    <property type="molecule type" value="Genomic_DNA"/>
</dbReference>
<dbReference type="SUPFAM" id="SSF48179">
    <property type="entry name" value="6-phosphogluconate dehydrogenase C-terminal domain-like"/>
    <property type="match status" value="1"/>
</dbReference>
<dbReference type="GO" id="GO:0004665">
    <property type="term" value="F:prephenate dehydrogenase (NADP+) activity"/>
    <property type="evidence" value="ECO:0007669"/>
    <property type="project" value="InterPro"/>
</dbReference>
<dbReference type="InterPro" id="IPR046826">
    <property type="entry name" value="PDH_N"/>
</dbReference>
<dbReference type="Proteomes" id="UP000006258">
    <property type="component" value="Unassembled WGS sequence"/>
</dbReference>
<dbReference type="HOGENOM" id="CLU_055968_2_0_10"/>
<dbReference type="PANTHER" id="PTHR21363">
    <property type="entry name" value="PREPHENATE DEHYDROGENASE"/>
    <property type="match status" value="1"/>
</dbReference>
<dbReference type="PROSITE" id="PS51176">
    <property type="entry name" value="PDH_ADH"/>
    <property type="match status" value="1"/>
</dbReference>
<dbReference type="GO" id="GO:0070403">
    <property type="term" value="F:NAD+ binding"/>
    <property type="evidence" value="ECO:0007669"/>
    <property type="project" value="InterPro"/>
</dbReference>
<dbReference type="AlphaFoldDB" id="D7VKB0"/>
<dbReference type="PANTHER" id="PTHR21363:SF0">
    <property type="entry name" value="PREPHENATE DEHYDROGENASE [NADP(+)]"/>
    <property type="match status" value="1"/>
</dbReference>
<dbReference type="InterPro" id="IPR050812">
    <property type="entry name" value="Preph/Arog_dehydrog"/>
</dbReference>
<dbReference type="OrthoDB" id="9802008at2"/>
<dbReference type="FunFam" id="3.40.50.720:FF:000208">
    <property type="entry name" value="Prephenate dehydrogenase"/>
    <property type="match status" value="1"/>
</dbReference>
<keyword evidence="1 3" id="KW-0560">Oxidoreductase</keyword>
<dbReference type="RefSeq" id="WP_002999084.1">
    <property type="nucleotide sequence ID" value="NZ_GL379772.1"/>
</dbReference>
<dbReference type="SUPFAM" id="SSF51735">
    <property type="entry name" value="NAD(P)-binding Rossmann-fold domains"/>
    <property type="match status" value="1"/>
</dbReference>
<dbReference type="InterPro" id="IPR046825">
    <property type="entry name" value="PDH_C"/>
</dbReference>
<sequence>MNLAIVGIGLIGGSVAIRLKEKGNFSKIIGVDKSESNQKKALQLHLVDEIASLEEAVKSCKVIILAAPVNAILQLAPTILDLVTDQVVIDMGSTKENILKLIENHPKRGRYVAAHPMAGTEYSGPEAAIPNLFKDKMMVYVEAFRSDEDAFELADSITEQLEMKTSYMNANEHDVHTAYVSHISHLTSFALALTVLGKEKSQGRIFELAGSGFESTVRLAKSSPDMWTPIFKQNRANVLEVLDEHIKQLQLLHQAIEEEDYDELYKLIKKSNKIKRIIK</sequence>
<dbReference type="eggNOG" id="COG0287">
    <property type="taxonomic scope" value="Bacteria"/>
</dbReference>
<evidence type="ECO:0000313" key="3">
    <source>
        <dbReference type="EMBL" id="EFK58712.1"/>
    </source>
</evidence>
<dbReference type="STRING" id="525373.HMPREF0766_11429"/>
<evidence type="ECO:0000256" key="1">
    <source>
        <dbReference type="ARBA" id="ARBA00023002"/>
    </source>
</evidence>
<proteinExistence type="predicted"/>
<dbReference type="InterPro" id="IPR003099">
    <property type="entry name" value="Prephen_DH"/>
</dbReference>
<organism evidence="3 4">
    <name type="scientific">Sphingobacterium spiritivorum ATCC 33861</name>
    <dbReference type="NCBI Taxonomy" id="525373"/>
    <lineage>
        <taxon>Bacteria</taxon>
        <taxon>Pseudomonadati</taxon>
        <taxon>Bacteroidota</taxon>
        <taxon>Sphingobacteriia</taxon>
        <taxon>Sphingobacteriales</taxon>
        <taxon>Sphingobacteriaceae</taxon>
        <taxon>Sphingobacterium</taxon>
    </lineage>
</organism>
<dbReference type="EC" id="1.3.1.12" evidence="3"/>
<reference evidence="3" key="1">
    <citation type="submission" date="2010-07" db="EMBL/GenBank/DDBJ databases">
        <authorList>
            <person name="Muzny D."/>
            <person name="Qin X."/>
            <person name="Buhay C."/>
            <person name="Dugan-Rocha S."/>
            <person name="Ding Y."/>
            <person name="Chen G."/>
            <person name="Hawes A."/>
            <person name="Holder M."/>
            <person name="Jhangiani S."/>
            <person name="Johnson A."/>
            <person name="Khan Z."/>
            <person name="Li Z."/>
            <person name="Liu W."/>
            <person name="Liu X."/>
            <person name="Perez L."/>
            <person name="Shen H."/>
            <person name="Wang Q."/>
            <person name="Watt J."/>
            <person name="Xi L."/>
            <person name="Xin Y."/>
            <person name="Zhou J."/>
            <person name="Deng J."/>
            <person name="Jiang H."/>
            <person name="Liu Y."/>
            <person name="Qu J."/>
            <person name="Song X.-Z."/>
            <person name="Zhang L."/>
            <person name="Villasana D."/>
            <person name="Johnson A."/>
            <person name="Liu J."/>
            <person name="Liyanage D."/>
            <person name="Lorensuhewa L."/>
            <person name="Robinson T."/>
            <person name="Song A."/>
            <person name="Song B.-B."/>
            <person name="Dinh H."/>
            <person name="Thornton R."/>
            <person name="Coyle M."/>
            <person name="Francisco L."/>
            <person name="Jackson L."/>
            <person name="Javaid M."/>
            <person name="Korchina V."/>
            <person name="Kovar C."/>
            <person name="Mata R."/>
            <person name="Mathew T."/>
            <person name="Ngo R."/>
            <person name="Nguyen L."/>
            <person name="Nguyen N."/>
            <person name="Okwuonu G."/>
            <person name="Ongeri F."/>
            <person name="Pham C."/>
            <person name="Simmons D."/>
            <person name="Wilczek-Boney K."/>
            <person name="Hale W."/>
            <person name="Jakkamsetti A."/>
            <person name="Pham P."/>
            <person name="Ruth R."/>
            <person name="San Lucas F."/>
            <person name="Warren J."/>
            <person name="Zhang J."/>
            <person name="Zhao Z."/>
            <person name="Zhou C."/>
            <person name="Zhu D."/>
            <person name="Lee S."/>
            <person name="Bess C."/>
            <person name="Blankenburg K."/>
            <person name="Forbes L."/>
            <person name="Fu Q."/>
            <person name="Gubbala S."/>
            <person name="Hirani K."/>
            <person name="Jayaseelan J.C."/>
            <person name="Lara F."/>
            <person name="Munidasa M."/>
            <person name="Palculict T."/>
            <person name="Patil S."/>
            <person name="Pu L.-L."/>
            <person name="Saada N."/>
            <person name="Tang L."/>
            <person name="Weissenberger G."/>
            <person name="Zhu Y."/>
            <person name="Hemphill L."/>
            <person name="Shang Y."/>
            <person name="Youmans B."/>
            <person name="Ayvaz T."/>
            <person name="Ross M."/>
            <person name="Santibanez J."/>
            <person name="Aqrawi P."/>
            <person name="Gross S."/>
            <person name="Joshi V."/>
            <person name="Fowler G."/>
            <person name="Nazareth L."/>
            <person name="Reid J."/>
            <person name="Worley K."/>
            <person name="Petrosino J."/>
            <person name="Highlander S."/>
            <person name="Gibbs R."/>
        </authorList>
    </citation>
    <scope>NUCLEOTIDE SEQUENCE [LARGE SCALE GENOMIC DNA]</scope>
    <source>
        <strain evidence="3">ATCC 33861</strain>
    </source>
</reference>
<protein>
    <submittedName>
        <fullName evidence="3">Prephenate dehydrogenase</fullName>
        <ecNumber evidence="3">1.3.1.12</ecNumber>
    </submittedName>
</protein>
<evidence type="ECO:0000259" key="2">
    <source>
        <dbReference type="PROSITE" id="PS51176"/>
    </source>
</evidence>